<dbReference type="InterPro" id="IPR013406">
    <property type="entry name" value="CHP02574_addiction_mod"/>
</dbReference>
<keyword evidence="2" id="KW-1185">Reference proteome</keyword>
<dbReference type="AlphaFoldDB" id="A0AAW3ZQ49"/>
<evidence type="ECO:0000313" key="1">
    <source>
        <dbReference type="EMBL" id="MBD8528333.1"/>
    </source>
</evidence>
<dbReference type="EMBL" id="JACYTR010000131">
    <property type="protein sequence ID" value="MBD8528333.1"/>
    <property type="molecule type" value="Genomic_DNA"/>
</dbReference>
<dbReference type="Pfam" id="PF09720">
    <property type="entry name" value="Unstab_antitox"/>
    <property type="match status" value="1"/>
</dbReference>
<proteinExistence type="predicted"/>
<accession>A0AAW3ZQ49</accession>
<comment type="caution">
    <text evidence="1">The sequence shown here is derived from an EMBL/GenBank/DDBJ whole genome shotgun (WGS) entry which is preliminary data.</text>
</comment>
<dbReference type="NCBIfam" id="TIGR02574">
    <property type="entry name" value="stabl_TIGR02574"/>
    <property type="match status" value="1"/>
</dbReference>
<protein>
    <submittedName>
        <fullName evidence="1">Addiction module protein</fullName>
    </submittedName>
</protein>
<dbReference type="Proteomes" id="UP000613768">
    <property type="component" value="Unassembled WGS sequence"/>
</dbReference>
<gene>
    <name evidence="1" type="ORF">IFO71_21520</name>
</gene>
<organism evidence="1 2">
    <name type="scientific">Pseudomarimonas arenosa</name>
    <dbReference type="NCBI Taxonomy" id="2774145"/>
    <lineage>
        <taxon>Bacteria</taxon>
        <taxon>Pseudomonadati</taxon>
        <taxon>Pseudomonadota</taxon>
        <taxon>Gammaproteobacteria</taxon>
        <taxon>Lysobacterales</taxon>
        <taxon>Lysobacteraceae</taxon>
        <taxon>Pseudomarimonas</taxon>
    </lineage>
</organism>
<dbReference type="RefSeq" id="WP_192031747.1">
    <property type="nucleotide sequence ID" value="NZ_JACYTR010000131.1"/>
</dbReference>
<evidence type="ECO:0000313" key="2">
    <source>
        <dbReference type="Proteomes" id="UP000613768"/>
    </source>
</evidence>
<reference evidence="1 2" key="1">
    <citation type="submission" date="2020-09" db="EMBL/GenBank/DDBJ databases">
        <title>Pseudoxanthomonas sp. CAU 1598 isolated from sand of Yaerae Beach.</title>
        <authorList>
            <person name="Kim W."/>
        </authorList>
    </citation>
    <scope>NUCLEOTIDE SEQUENCE [LARGE SCALE GENOMIC DNA]</scope>
    <source>
        <strain evidence="1 2">CAU 1598</strain>
    </source>
</reference>
<name>A0AAW3ZQ49_9GAMM</name>
<sequence>MDFSTLEREALALPVDERAQLARDLLASLEGLSDQELELLWQAEASARAKQLLSGETQGIAAEDVFREAEAHFR</sequence>